<protein>
    <submittedName>
        <fullName evidence="4">Phosphoglucomutase-2</fullName>
    </submittedName>
</protein>
<dbReference type="GO" id="GO:0005634">
    <property type="term" value="C:nucleus"/>
    <property type="evidence" value="ECO:0007669"/>
    <property type="project" value="TreeGrafter"/>
</dbReference>
<sequence>MVPRFEFFTQPTMPRVSASSLQYLVKNSPGNEFIEAKAGSRDAGPVECAVPQVGTGGPITITLIGRPRRFLISSRTTCGQRKHSKPSVNSGDPKLDTLIHQWLKWDKNPDTRKEAIDDISHARWDKLKKCMNGRQKFGTAGLRGKMGLGTKCMNDVVILQTAQMLTYSSDFGAARRDPWELRTVVPHTYTLANARPSYMVGGVGGVRFIFVTEFLGSVAALKARDKSYATA</sequence>
<evidence type="ECO:0000256" key="3">
    <source>
        <dbReference type="ARBA" id="ARBA00023235"/>
    </source>
</evidence>
<dbReference type="Gene3D" id="3.40.120.10">
    <property type="entry name" value="Alpha-D-Glucose-1,6-Bisphosphate, subunit A, domain 3"/>
    <property type="match status" value="1"/>
</dbReference>
<dbReference type="PANTHER" id="PTHR45745">
    <property type="entry name" value="PHOSPHOMANNOMUTASE 45A"/>
    <property type="match status" value="1"/>
</dbReference>
<dbReference type="OrthoDB" id="8300170at2759"/>
<name>A0A4C1S932_EUMVA</name>
<dbReference type="GO" id="GO:0008973">
    <property type="term" value="F:phosphopentomutase activity"/>
    <property type="evidence" value="ECO:0007669"/>
    <property type="project" value="TreeGrafter"/>
</dbReference>
<keyword evidence="2" id="KW-0460">Magnesium</keyword>
<evidence type="ECO:0000313" key="4">
    <source>
        <dbReference type="EMBL" id="GBO98435.1"/>
    </source>
</evidence>
<comment type="caution">
    <text evidence="4">The sequence shown here is derived from an EMBL/GenBank/DDBJ whole genome shotgun (WGS) entry which is preliminary data.</text>
</comment>
<keyword evidence="3" id="KW-0413">Isomerase</keyword>
<gene>
    <name evidence="4" type="primary">Pgm2</name>
    <name evidence="4" type="ORF">EVAR_72_1</name>
</gene>
<proteinExistence type="predicted"/>
<evidence type="ECO:0000256" key="2">
    <source>
        <dbReference type="ARBA" id="ARBA00022842"/>
    </source>
</evidence>
<evidence type="ECO:0000313" key="5">
    <source>
        <dbReference type="Proteomes" id="UP000299102"/>
    </source>
</evidence>
<dbReference type="AlphaFoldDB" id="A0A4C1S932"/>
<keyword evidence="1" id="KW-0479">Metal-binding</keyword>
<dbReference type="GO" id="GO:0006166">
    <property type="term" value="P:purine ribonucleoside salvage"/>
    <property type="evidence" value="ECO:0007669"/>
    <property type="project" value="TreeGrafter"/>
</dbReference>
<organism evidence="4 5">
    <name type="scientific">Eumeta variegata</name>
    <name type="common">Bagworm moth</name>
    <name type="synonym">Eumeta japonica</name>
    <dbReference type="NCBI Taxonomy" id="151549"/>
    <lineage>
        <taxon>Eukaryota</taxon>
        <taxon>Metazoa</taxon>
        <taxon>Ecdysozoa</taxon>
        <taxon>Arthropoda</taxon>
        <taxon>Hexapoda</taxon>
        <taxon>Insecta</taxon>
        <taxon>Pterygota</taxon>
        <taxon>Neoptera</taxon>
        <taxon>Endopterygota</taxon>
        <taxon>Lepidoptera</taxon>
        <taxon>Glossata</taxon>
        <taxon>Ditrysia</taxon>
        <taxon>Tineoidea</taxon>
        <taxon>Psychidae</taxon>
        <taxon>Oiketicinae</taxon>
        <taxon>Eumeta</taxon>
    </lineage>
</organism>
<accession>A0A4C1S932</accession>
<dbReference type="GO" id="GO:0046872">
    <property type="term" value="F:metal ion binding"/>
    <property type="evidence" value="ECO:0007669"/>
    <property type="project" value="UniProtKB-KW"/>
</dbReference>
<reference evidence="4 5" key="1">
    <citation type="journal article" date="2019" name="Commun. Biol.">
        <title>The bagworm genome reveals a unique fibroin gene that provides high tensile strength.</title>
        <authorList>
            <person name="Kono N."/>
            <person name="Nakamura H."/>
            <person name="Ohtoshi R."/>
            <person name="Tomita M."/>
            <person name="Numata K."/>
            <person name="Arakawa K."/>
        </authorList>
    </citation>
    <scope>NUCLEOTIDE SEQUENCE [LARGE SCALE GENOMIC DNA]</scope>
</reference>
<dbReference type="STRING" id="151549.A0A4C1S932"/>
<dbReference type="PANTHER" id="PTHR45745:SF1">
    <property type="entry name" value="PHOSPHOGLUCOMUTASE 2B-RELATED"/>
    <property type="match status" value="1"/>
</dbReference>
<keyword evidence="5" id="KW-1185">Reference proteome</keyword>
<dbReference type="EMBL" id="BGZK01000001">
    <property type="protein sequence ID" value="GBO98435.1"/>
    <property type="molecule type" value="Genomic_DNA"/>
</dbReference>
<dbReference type="Proteomes" id="UP000299102">
    <property type="component" value="Unassembled WGS sequence"/>
</dbReference>
<evidence type="ECO:0000256" key="1">
    <source>
        <dbReference type="ARBA" id="ARBA00022723"/>
    </source>
</evidence>